<dbReference type="Gene3D" id="3.40.50.1000">
    <property type="entry name" value="HAD superfamily/HAD-like"/>
    <property type="match status" value="1"/>
</dbReference>
<evidence type="ECO:0008006" key="2">
    <source>
        <dbReference type="Google" id="ProtNLM"/>
    </source>
</evidence>
<dbReference type="InterPro" id="IPR036412">
    <property type="entry name" value="HAD-like_sf"/>
</dbReference>
<dbReference type="InterPro" id="IPR023198">
    <property type="entry name" value="PGP-like_dom2"/>
</dbReference>
<dbReference type="EMBL" id="UOEU01000034">
    <property type="protein sequence ID" value="VAW30215.1"/>
    <property type="molecule type" value="Genomic_DNA"/>
</dbReference>
<evidence type="ECO:0000313" key="1">
    <source>
        <dbReference type="EMBL" id="VAW30215.1"/>
    </source>
</evidence>
<dbReference type="PANTHER" id="PTHR43434">
    <property type="entry name" value="PHOSPHOGLYCOLATE PHOSPHATASE"/>
    <property type="match status" value="1"/>
</dbReference>
<gene>
    <name evidence="1" type="ORF">MNBD_CHLOROFLEXI01-234</name>
</gene>
<dbReference type="GO" id="GO:0008967">
    <property type="term" value="F:phosphoglycolate phosphatase activity"/>
    <property type="evidence" value="ECO:0007669"/>
    <property type="project" value="TreeGrafter"/>
</dbReference>
<dbReference type="SUPFAM" id="SSF56784">
    <property type="entry name" value="HAD-like"/>
    <property type="match status" value="1"/>
</dbReference>
<dbReference type="SFLD" id="SFLDS00003">
    <property type="entry name" value="Haloacid_Dehalogenase"/>
    <property type="match status" value="1"/>
</dbReference>
<dbReference type="PANTHER" id="PTHR43434:SF1">
    <property type="entry name" value="PHOSPHOGLYCOLATE PHOSPHATASE"/>
    <property type="match status" value="1"/>
</dbReference>
<protein>
    <recommendedName>
        <fullName evidence="2">Hydrolase, haloacid dehalogenase-like family</fullName>
    </recommendedName>
</protein>
<dbReference type="SFLD" id="SFLDG01129">
    <property type="entry name" value="C1.5:_HAD__Beta-PGM__Phosphata"/>
    <property type="match status" value="1"/>
</dbReference>
<dbReference type="InterPro" id="IPR023214">
    <property type="entry name" value="HAD_sf"/>
</dbReference>
<dbReference type="AlphaFoldDB" id="A0A3B0UGR2"/>
<organism evidence="1">
    <name type="scientific">hydrothermal vent metagenome</name>
    <dbReference type="NCBI Taxonomy" id="652676"/>
    <lineage>
        <taxon>unclassified sequences</taxon>
        <taxon>metagenomes</taxon>
        <taxon>ecological metagenomes</taxon>
    </lineage>
</organism>
<name>A0A3B0UGR2_9ZZZZ</name>
<dbReference type="InterPro" id="IPR041492">
    <property type="entry name" value="HAD_2"/>
</dbReference>
<dbReference type="Pfam" id="PF13419">
    <property type="entry name" value="HAD_2"/>
    <property type="match status" value="1"/>
</dbReference>
<accession>A0A3B0UGR2</accession>
<dbReference type="GO" id="GO:0006281">
    <property type="term" value="P:DNA repair"/>
    <property type="evidence" value="ECO:0007669"/>
    <property type="project" value="TreeGrafter"/>
</dbReference>
<reference evidence="1" key="1">
    <citation type="submission" date="2018-06" db="EMBL/GenBank/DDBJ databases">
        <authorList>
            <person name="Zhirakovskaya E."/>
        </authorList>
    </citation>
    <scope>NUCLEOTIDE SEQUENCE</scope>
</reference>
<dbReference type="Gene3D" id="1.10.150.240">
    <property type="entry name" value="Putative phosphatase, domain 2"/>
    <property type="match status" value="1"/>
</dbReference>
<proteinExistence type="predicted"/>
<dbReference type="InterPro" id="IPR050155">
    <property type="entry name" value="HAD-like_hydrolase_sf"/>
</dbReference>
<sequence length="231" mass="24742">MTQKKLLLFDIDGTLLRSNGAGRLTLAYALEKTFGTVGSLESYSMSGKTDPRIITDLLTAVGISAEEITDRLPAIYELMAEHGQDVFAEKGMFACAGVPELLAQLQKRDDVLLGLLTGNSQLTAPIKLAAAEIEPQMFKVGAYGSDAIDRNDLPAIGIRRANLLMGKQFNGNNTVIIGDTPADILCARAGKATAVAVATGWHAAATLAQFRPDYLFENLNDTQQVVQDLLS</sequence>